<dbReference type="AlphaFoldDB" id="A0A1I5QMR5"/>
<dbReference type="Proteomes" id="UP000182400">
    <property type="component" value="Unassembled WGS sequence"/>
</dbReference>
<accession>A0A1I5QMR5</accession>
<protein>
    <submittedName>
        <fullName evidence="1">Uncharacterized protein</fullName>
    </submittedName>
</protein>
<gene>
    <name evidence="1" type="ORF">SAMN05216601_112109</name>
</gene>
<proteinExistence type="predicted"/>
<organism evidence="1 2">
    <name type="scientific">Ectopseudomonas composti</name>
    <dbReference type="NCBI Taxonomy" id="658457"/>
    <lineage>
        <taxon>Bacteria</taxon>
        <taxon>Pseudomonadati</taxon>
        <taxon>Pseudomonadota</taxon>
        <taxon>Gammaproteobacteria</taxon>
        <taxon>Pseudomonadales</taxon>
        <taxon>Pseudomonadaceae</taxon>
        <taxon>Ectopseudomonas</taxon>
    </lineage>
</organism>
<evidence type="ECO:0000313" key="1">
    <source>
        <dbReference type="EMBL" id="SFP47311.1"/>
    </source>
</evidence>
<sequence>MRHTPKDEANLLRRLRCFMPTGPVDSGLRKTFGLG</sequence>
<name>A0A1I5QMR5_9GAMM</name>
<evidence type="ECO:0000313" key="2">
    <source>
        <dbReference type="Proteomes" id="UP000182400"/>
    </source>
</evidence>
<dbReference type="STRING" id="658457.SAMN05216601_112109"/>
<reference evidence="1 2" key="1">
    <citation type="submission" date="2016-10" db="EMBL/GenBank/DDBJ databases">
        <authorList>
            <person name="de Groot N.N."/>
        </authorList>
    </citation>
    <scope>NUCLEOTIDE SEQUENCE [LARGE SCALE GENOMIC DNA]</scope>
    <source>
        <strain evidence="1 2">CCUG 59231</strain>
    </source>
</reference>
<dbReference type="EMBL" id="FOWP01000012">
    <property type="protein sequence ID" value="SFP47311.1"/>
    <property type="molecule type" value="Genomic_DNA"/>
</dbReference>